<feature type="transmembrane region" description="Helical" evidence="6">
    <location>
        <begin position="294"/>
        <end position="327"/>
    </location>
</feature>
<organism evidence="7 8">
    <name type="scientific">Sediminibacterium roseum</name>
    <dbReference type="NCBI Taxonomy" id="1978412"/>
    <lineage>
        <taxon>Bacteria</taxon>
        <taxon>Pseudomonadati</taxon>
        <taxon>Bacteroidota</taxon>
        <taxon>Chitinophagia</taxon>
        <taxon>Chitinophagales</taxon>
        <taxon>Chitinophagaceae</taxon>
        <taxon>Sediminibacterium</taxon>
    </lineage>
</organism>
<feature type="transmembrane region" description="Helical" evidence="6">
    <location>
        <begin position="36"/>
        <end position="54"/>
    </location>
</feature>
<dbReference type="PANTHER" id="PTHR21716">
    <property type="entry name" value="TRANSMEMBRANE PROTEIN"/>
    <property type="match status" value="1"/>
</dbReference>
<accession>A0ABW9ZS52</accession>
<keyword evidence="4 6" id="KW-1133">Transmembrane helix</keyword>
<evidence type="ECO:0000256" key="2">
    <source>
        <dbReference type="ARBA" id="ARBA00009773"/>
    </source>
</evidence>
<reference evidence="7 8" key="1">
    <citation type="submission" date="2020-01" db="EMBL/GenBank/DDBJ databases">
        <title>Genome analysis.</title>
        <authorList>
            <person name="Wu S."/>
            <person name="Wang G."/>
        </authorList>
    </citation>
    <scope>NUCLEOTIDE SEQUENCE [LARGE SCALE GENOMIC DNA]</scope>
    <source>
        <strain evidence="7 8">SYL130</strain>
    </source>
</reference>
<keyword evidence="8" id="KW-1185">Reference proteome</keyword>
<gene>
    <name evidence="7" type="ORF">GWC95_04290</name>
</gene>
<feature type="transmembrane region" description="Helical" evidence="6">
    <location>
        <begin position="254"/>
        <end position="274"/>
    </location>
</feature>
<feature type="transmembrane region" description="Helical" evidence="6">
    <location>
        <begin position="66"/>
        <end position="88"/>
    </location>
</feature>
<dbReference type="InterPro" id="IPR002549">
    <property type="entry name" value="AI-2E-like"/>
</dbReference>
<comment type="similarity">
    <text evidence="2">Belongs to the autoinducer-2 exporter (AI-2E) (TC 2.A.86) family.</text>
</comment>
<comment type="caution">
    <text evidence="7">The sequence shown here is derived from an EMBL/GenBank/DDBJ whole genome shotgun (WGS) entry which is preliminary data.</text>
</comment>
<evidence type="ECO:0000256" key="1">
    <source>
        <dbReference type="ARBA" id="ARBA00004141"/>
    </source>
</evidence>
<feature type="transmembrane region" description="Helical" evidence="6">
    <location>
        <begin position="12"/>
        <end position="30"/>
    </location>
</feature>
<evidence type="ECO:0000256" key="4">
    <source>
        <dbReference type="ARBA" id="ARBA00022989"/>
    </source>
</evidence>
<evidence type="ECO:0000256" key="3">
    <source>
        <dbReference type="ARBA" id="ARBA00022692"/>
    </source>
</evidence>
<dbReference type="RefSeq" id="WP_161817426.1">
    <property type="nucleotide sequence ID" value="NZ_JAACJS010000002.1"/>
</dbReference>
<dbReference type="EMBL" id="JAACJS010000002">
    <property type="protein sequence ID" value="NCI49129.1"/>
    <property type="molecule type" value="Genomic_DNA"/>
</dbReference>
<dbReference type="Proteomes" id="UP000753802">
    <property type="component" value="Unassembled WGS sequence"/>
</dbReference>
<feature type="transmembrane region" description="Helical" evidence="6">
    <location>
        <begin position="226"/>
        <end position="247"/>
    </location>
</feature>
<feature type="transmembrane region" description="Helical" evidence="6">
    <location>
        <begin position="200"/>
        <end position="220"/>
    </location>
</feature>
<evidence type="ECO:0000313" key="7">
    <source>
        <dbReference type="EMBL" id="NCI49129.1"/>
    </source>
</evidence>
<evidence type="ECO:0000256" key="6">
    <source>
        <dbReference type="SAM" id="Phobius"/>
    </source>
</evidence>
<dbReference type="PANTHER" id="PTHR21716:SF4">
    <property type="entry name" value="TRANSMEMBRANE PROTEIN 245"/>
    <property type="match status" value="1"/>
</dbReference>
<dbReference type="Pfam" id="PF01594">
    <property type="entry name" value="AI-2E_transport"/>
    <property type="match status" value="1"/>
</dbReference>
<evidence type="ECO:0000313" key="8">
    <source>
        <dbReference type="Proteomes" id="UP000753802"/>
    </source>
</evidence>
<proteinExistence type="inferred from homology"/>
<sequence length="364" mass="40890">MDNQRDHKINRYILLSVILMFGIFLVYSLVEFFTAFLASVMFYVLSKPLVEYLIKKKRWKKSMAAVLVIVISFFIILLPISLMGTMLFGKIEQVAGNMQATIIQPLKNLDALLQQKFHITLISDKNIAQAESFVTGLISSLLNQGLNLLGTITMMYFFLYFLIININRMEAAIVFYLPFGRHKIELFGGELKAQTFSNAVGVPLIAVVQGLIAYISYLIVGINDPGFYAVLTGFASILPLIGTGLVWIPMTIYLFANGLTWQGIFILAWGLVVLSSMDNVVRFVLAKRMADVHPVVTVLGVIIGVKYFGITGLVFGPLLISYFIILLRIYYTEYQKATPVRRRKVVSNSYFNVPFLGKKRGGKS</sequence>
<evidence type="ECO:0000256" key="5">
    <source>
        <dbReference type="ARBA" id="ARBA00023136"/>
    </source>
</evidence>
<protein>
    <submittedName>
        <fullName evidence="7">AI-2E family transporter</fullName>
    </submittedName>
</protein>
<keyword evidence="5 6" id="KW-0472">Membrane</keyword>
<keyword evidence="3 6" id="KW-0812">Transmembrane</keyword>
<comment type="subcellular location">
    <subcellularLocation>
        <location evidence="1">Membrane</location>
        <topology evidence="1">Multi-pass membrane protein</topology>
    </subcellularLocation>
</comment>
<name>A0ABW9ZS52_9BACT</name>